<evidence type="ECO:0000313" key="1">
    <source>
        <dbReference type="EMBL" id="QHU06426.1"/>
    </source>
</evidence>
<reference evidence="1" key="1">
    <citation type="journal article" date="2020" name="Nature">
        <title>Giant virus diversity and host interactions through global metagenomics.</title>
        <authorList>
            <person name="Schulz F."/>
            <person name="Roux S."/>
            <person name="Paez-Espino D."/>
            <person name="Jungbluth S."/>
            <person name="Walsh D.A."/>
            <person name="Denef V.J."/>
            <person name="McMahon K.D."/>
            <person name="Konstantinidis K.T."/>
            <person name="Eloe-Fadrosh E.A."/>
            <person name="Kyrpides N.C."/>
            <person name="Woyke T."/>
        </authorList>
    </citation>
    <scope>NUCLEOTIDE SEQUENCE</scope>
    <source>
        <strain evidence="1">GVMAG-M-3300027747-57</strain>
    </source>
</reference>
<proteinExistence type="predicted"/>
<evidence type="ECO:0008006" key="2">
    <source>
        <dbReference type="Google" id="ProtNLM"/>
    </source>
</evidence>
<name>A0A6C0JNR3_9ZZZZ</name>
<accession>A0A6C0JNR3</accession>
<dbReference type="AlphaFoldDB" id="A0A6C0JNR3"/>
<dbReference type="EMBL" id="MN740434">
    <property type="protein sequence ID" value="QHU06426.1"/>
    <property type="molecule type" value="Genomic_DNA"/>
</dbReference>
<sequence>MRYSIQDYNDIVFAGYDYKLPESTSEIIKTIVLELGVSTLDTTLKEVAVSEHRQKKQGYFSKKQRNISKNDNLNEIWETQKAFKPTVMEKKEGIDKTINDIRICLNKISNKNYETQRDIVIEYIENIIKNQNGSDVTDINNIANSIFEIASTNKFYSELYATLYKELIHKFNIFNENINQILQQYKDDIINIRFVDPNTDYDLFCDNNKQNDKRKALTTFIVNLMKKNVIDISEIANIVLYLEDFVLKNIDIENKNYEIEEITENLFLFISLAVNELKLFVEWENIINNIKRFSQLKTKEHLSISSRSIFKFMDILDKIKV</sequence>
<organism evidence="1">
    <name type="scientific">viral metagenome</name>
    <dbReference type="NCBI Taxonomy" id="1070528"/>
    <lineage>
        <taxon>unclassified sequences</taxon>
        <taxon>metagenomes</taxon>
        <taxon>organismal metagenomes</taxon>
    </lineage>
</organism>
<protein>
    <recommendedName>
        <fullName evidence="2">MIF4G domain-containing protein</fullName>
    </recommendedName>
</protein>